<evidence type="ECO:0000256" key="1">
    <source>
        <dbReference type="ARBA" id="ARBA00004370"/>
    </source>
</evidence>
<keyword evidence="4" id="KW-0479">Metal-binding</keyword>
<keyword evidence="3 8" id="KW-0812">Transmembrane</keyword>
<keyword evidence="7 8" id="KW-0472">Membrane</keyword>
<comment type="caution">
    <text evidence="9">The sequence shown here is derived from an EMBL/GenBank/DDBJ whole genome shotgun (WGS) entry which is preliminary data.</text>
</comment>
<evidence type="ECO:0008006" key="11">
    <source>
        <dbReference type="Google" id="ProtNLM"/>
    </source>
</evidence>
<dbReference type="RefSeq" id="WP_304599532.1">
    <property type="nucleotide sequence ID" value="NZ_JAUQYO010000003.1"/>
</dbReference>
<dbReference type="EMBL" id="JAUQYP010000001">
    <property type="protein sequence ID" value="MDO8105831.1"/>
    <property type="molecule type" value="Genomic_DNA"/>
</dbReference>
<protein>
    <recommendedName>
        <fullName evidence="11">Succinate dehydrogenase, cytochrome b556 subunit</fullName>
    </recommendedName>
</protein>
<organism evidence="9 10">
    <name type="scientific">Actinotalea lenta</name>
    <dbReference type="NCBI Taxonomy" id="3064654"/>
    <lineage>
        <taxon>Bacteria</taxon>
        <taxon>Bacillati</taxon>
        <taxon>Actinomycetota</taxon>
        <taxon>Actinomycetes</taxon>
        <taxon>Micrococcales</taxon>
        <taxon>Cellulomonadaceae</taxon>
        <taxon>Actinotalea</taxon>
    </lineage>
</organism>
<reference evidence="9 10" key="1">
    <citation type="submission" date="2023-07" db="EMBL/GenBank/DDBJ databases">
        <title>Description of novel actinomycetes strains, isolated from tidal flat sediment.</title>
        <authorList>
            <person name="Lu C."/>
        </authorList>
    </citation>
    <scope>NUCLEOTIDE SEQUENCE [LARGE SCALE GENOMIC DNA]</scope>
    <source>
        <strain evidence="9 10">SYSU T00b441</strain>
    </source>
</reference>
<dbReference type="Proteomes" id="UP001232536">
    <property type="component" value="Unassembled WGS sequence"/>
</dbReference>
<gene>
    <name evidence="9" type="ORF">Q6348_01305</name>
</gene>
<feature type="transmembrane region" description="Helical" evidence="8">
    <location>
        <begin position="102"/>
        <end position="122"/>
    </location>
</feature>
<keyword evidence="5 8" id="KW-1133">Transmembrane helix</keyword>
<feature type="transmembrane region" description="Helical" evidence="8">
    <location>
        <begin position="28"/>
        <end position="48"/>
    </location>
</feature>
<dbReference type="SUPFAM" id="SSF81343">
    <property type="entry name" value="Fumarate reductase respiratory complex transmembrane subunits"/>
    <property type="match status" value="1"/>
</dbReference>
<feature type="transmembrane region" description="Helical" evidence="8">
    <location>
        <begin position="60"/>
        <end position="82"/>
    </location>
</feature>
<evidence type="ECO:0000256" key="4">
    <source>
        <dbReference type="ARBA" id="ARBA00022723"/>
    </source>
</evidence>
<evidence type="ECO:0000256" key="6">
    <source>
        <dbReference type="ARBA" id="ARBA00023004"/>
    </source>
</evidence>
<dbReference type="InterPro" id="IPR034804">
    <property type="entry name" value="SQR/QFR_C/D"/>
</dbReference>
<dbReference type="InterPro" id="IPR000701">
    <property type="entry name" value="SuccDH_FuR_B_TM-su"/>
</dbReference>
<evidence type="ECO:0000256" key="3">
    <source>
        <dbReference type="ARBA" id="ARBA00022692"/>
    </source>
</evidence>
<comment type="subcellular location">
    <subcellularLocation>
        <location evidence="1">Membrane</location>
    </subcellularLocation>
</comment>
<evidence type="ECO:0000256" key="2">
    <source>
        <dbReference type="ARBA" id="ARBA00022617"/>
    </source>
</evidence>
<evidence type="ECO:0000256" key="8">
    <source>
        <dbReference type="SAM" id="Phobius"/>
    </source>
</evidence>
<dbReference type="PANTHER" id="PTHR41910:SF1">
    <property type="entry name" value="SUCCINATE DEHYDROGENASE HYDROPHOBIC MEMBRANE ANCHOR SUBUNIT"/>
    <property type="match status" value="1"/>
</dbReference>
<dbReference type="Gene3D" id="1.20.1300.10">
    <property type="entry name" value="Fumarate reductase/succinate dehydrogenase, transmembrane subunit"/>
    <property type="match status" value="1"/>
</dbReference>
<evidence type="ECO:0000256" key="5">
    <source>
        <dbReference type="ARBA" id="ARBA00022989"/>
    </source>
</evidence>
<dbReference type="PANTHER" id="PTHR41910">
    <property type="entry name" value="SUCCINATE DEHYDROGENASE 2 MEMBRANE SUBUNIT SDHC"/>
    <property type="match status" value="1"/>
</dbReference>
<keyword evidence="6" id="KW-0408">Iron</keyword>
<accession>A0ABT9D666</accession>
<name>A0ABT9D666_9CELL</name>
<proteinExistence type="predicted"/>
<dbReference type="Pfam" id="PF01127">
    <property type="entry name" value="Sdh_cyt"/>
    <property type="match status" value="1"/>
</dbReference>
<evidence type="ECO:0000256" key="7">
    <source>
        <dbReference type="ARBA" id="ARBA00023136"/>
    </source>
</evidence>
<dbReference type="InterPro" id="IPR039023">
    <property type="entry name" value="SdhC_prok"/>
</dbReference>
<keyword evidence="10" id="KW-1185">Reference proteome</keyword>
<keyword evidence="2" id="KW-0349">Heme</keyword>
<sequence length="125" mass="13034">MSGDTRGVRGWWAHPAGTPTWAFLANRVAGLVLVAYLYLHLAVLSLLVRGPESWDGFLAVASHPAVLVVDVVLFAAVAWHAVNGIRVGLVGTGVAVRRQRAMLVAVLGASVLAVTMAAVALLTEG</sequence>
<evidence type="ECO:0000313" key="9">
    <source>
        <dbReference type="EMBL" id="MDO8105831.1"/>
    </source>
</evidence>
<evidence type="ECO:0000313" key="10">
    <source>
        <dbReference type="Proteomes" id="UP001232536"/>
    </source>
</evidence>